<dbReference type="Pfam" id="PF09394">
    <property type="entry name" value="Inhibitor_I42"/>
    <property type="match status" value="1"/>
</dbReference>
<gene>
    <name evidence="5" type="ORF">DNJ96_00680</name>
</gene>
<keyword evidence="2" id="KW-0789">Thiol protease inhibitor</keyword>
<protein>
    <submittedName>
        <fullName evidence="5">Peptidase inhibitor I42</fullName>
    </submittedName>
</protein>
<dbReference type="PANTHER" id="PTHR36530:SF1">
    <property type="entry name" value="AMOEBIASIN-1"/>
    <property type="match status" value="1"/>
</dbReference>
<dbReference type="InterPro" id="IPR052781">
    <property type="entry name" value="Cys_protease_inhibitor_I42"/>
</dbReference>
<evidence type="ECO:0000256" key="3">
    <source>
        <dbReference type="SAM" id="SignalP"/>
    </source>
</evidence>
<evidence type="ECO:0000256" key="2">
    <source>
        <dbReference type="ARBA" id="ARBA00022704"/>
    </source>
</evidence>
<proteinExistence type="predicted"/>
<dbReference type="InterPro" id="IPR036331">
    <property type="entry name" value="Chagasin-like_sf"/>
</dbReference>
<dbReference type="Gene3D" id="2.60.40.2020">
    <property type="match status" value="1"/>
</dbReference>
<dbReference type="PROSITE" id="PS51257">
    <property type="entry name" value="PROKAR_LIPOPROTEIN"/>
    <property type="match status" value="1"/>
</dbReference>
<dbReference type="SUPFAM" id="SSF141066">
    <property type="entry name" value="ICP-like"/>
    <property type="match status" value="1"/>
</dbReference>
<dbReference type="Proteomes" id="UP000292639">
    <property type="component" value="Unassembled WGS sequence"/>
</dbReference>
<dbReference type="PANTHER" id="PTHR36530">
    <property type="entry name" value="INHIBITOR OF CYSTEINE PEPTIDASE"/>
    <property type="match status" value="1"/>
</dbReference>
<evidence type="ECO:0000313" key="6">
    <source>
        <dbReference type="Proteomes" id="UP000292639"/>
    </source>
</evidence>
<comment type="caution">
    <text evidence="5">The sequence shown here is derived from an EMBL/GenBank/DDBJ whole genome shotgun (WGS) entry which is preliminary data.</text>
</comment>
<name>A0A4Q9RFX4_9GAMM</name>
<feature type="signal peptide" evidence="3">
    <location>
        <begin position="1"/>
        <end position="24"/>
    </location>
</feature>
<dbReference type="GO" id="GO:0004869">
    <property type="term" value="F:cysteine-type endopeptidase inhibitor activity"/>
    <property type="evidence" value="ECO:0007669"/>
    <property type="project" value="UniProtKB-KW"/>
</dbReference>
<keyword evidence="3" id="KW-0732">Signal</keyword>
<dbReference type="RefSeq" id="WP_131183265.1">
    <property type="nucleotide sequence ID" value="NZ_QJUO01000003.1"/>
</dbReference>
<feature type="chain" id="PRO_5021027606" evidence="3">
    <location>
        <begin position="25"/>
        <end position="132"/>
    </location>
</feature>
<keyword evidence="1" id="KW-0646">Protease inhibitor</keyword>
<dbReference type="InterPro" id="IPR018990">
    <property type="entry name" value="Prot_inh_I42_chagasin"/>
</dbReference>
<dbReference type="EMBL" id="QJUP01000001">
    <property type="protein sequence ID" value="TBV00118.1"/>
    <property type="molecule type" value="Genomic_DNA"/>
</dbReference>
<feature type="domain" description="Proteinase inhibitor I42 chagasin" evidence="4">
    <location>
        <begin position="41"/>
        <end position="129"/>
    </location>
</feature>
<evidence type="ECO:0000256" key="1">
    <source>
        <dbReference type="ARBA" id="ARBA00022690"/>
    </source>
</evidence>
<sequence>MSGTSLRLLSPIAALLLGACSATPSGSGLIVNDDKNCPLKLQSGQTLSLDLVSNPSTGYRWKIEETSGDILKSLGPEVFHSSRKDVVGADGTSTWRFQAIQPGTGRLILSYQRPWENNSEPADLFDCRIEVE</sequence>
<organism evidence="5 6">
    <name type="scientific">Stutzerimonas kirkiae</name>
    <dbReference type="NCBI Taxonomy" id="2211392"/>
    <lineage>
        <taxon>Bacteria</taxon>
        <taxon>Pseudomonadati</taxon>
        <taxon>Pseudomonadota</taxon>
        <taxon>Gammaproteobacteria</taxon>
        <taxon>Pseudomonadales</taxon>
        <taxon>Pseudomonadaceae</taxon>
        <taxon>Stutzerimonas</taxon>
    </lineage>
</organism>
<reference evidence="5 6" key="1">
    <citation type="submission" date="2018-06" db="EMBL/GenBank/DDBJ databases">
        <title>Three novel Pseudomonas species isolated from symptomatic oak.</title>
        <authorList>
            <person name="Bueno-Gonzalez V."/>
            <person name="Brady C."/>
        </authorList>
    </citation>
    <scope>NUCLEOTIDE SEQUENCE [LARGE SCALE GENOMIC DNA]</scope>
    <source>
        <strain evidence="5 6">P17C</strain>
    </source>
</reference>
<keyword evidence="6" id="KW-1185">Reference proteome</keyword>
<dbReference type="AlphaFoldDB" id="A0A4Q9RFX4"/>
<evidence type="ECO:0000259" key="4">
    <source>
        <dbReference type="Pfam" id="PF09394"/>
    </source>
</evidence>
<evidence type="ECO:0000313" key="5">
    <source>
        <dbReference type="EMBL" id="TBV00118.1"/>
    </source>
</evidence>
<accession>A0A4Q9RFX4</accession>